<proteinExistence type="inferred from homology"/>
<dbReference type="SUPFAM" id="SSF54495">
    <property type="entry name" value="UBC-like"/>
    <property type="match status" value="1"/>
</dbReference>
<feature type="region of interest" description="Disordered" evidence="5">
    <location>
        <begin position="162"/>
        <end position="217"/>
    </location>
</feature>
<dbReference type="PROSITE" id="PS00183">
    <property type="entry name" value="UBC_1"/>
    <property type="match status" value="1"/>
</dbReference>
<dbReference type="InterPro" id="IPR023313">
    <property type="entry name" value="UBQ-conjugating_AS"/>
</dbReference>
<dbReference type="EMBL" id="CALNXI010000468">
    <property type="protein sequence ID" value="CAH3027716.1"/>
    <property type="molecule type" value="Genomic_DNA"/>
</dbReference>
<dbReference type="SMART" id="SM00212">
    <property type="entry name" value="UBCc"/>
    <property type="match status" value="1"/>
</dbReference>
<dbReference type="InterPro" id="IPR000608">
    <property type="entry name" value="UBC"/>
</dbReference>
<comment type="similarity">
    <text evidence="4">Belongs to the ubiquitin-conjugating enzyme family.</text>
</comment>
<dbReference type="PROSITE" id="PS50127">
    <property type="entry name" value="UBC_2"/>
    <property type="match status" value="1"/>
</dbReference>
<evidence type="ECO:0000256" key="4">
    <source>
        <dbReference type="RuleBase" id="RU362109"/>
    </source>
</evidence>
<dbReference type="Proteomes" id="UP001159427">
    <property type="component" value="Unassembled WGS sequence"/>
</dbReference>
<keyword evidence="2 4" id="KW-0833">Ubl conjugation pathway</keyword>
<feature type="compositionally biased region" description="Polar residues" evidence="5">
    <location>
        <begin position="198"/>
        <end position="207"/>
    </location>
</feature>
<keyword evidence="4" id="KW-0547">Nucleotide-binding</keyword>
<feature type="compositionally biased region" description="Basic and acidic residues" evidence="5">
    <location>
        <begin position="162"/>
        <end position="186"/>
    </location>
</feature>
<evidence type="ECO:0000313" key="7">
    <source>
        <dbReference type="EMBL" id="CAH3027716.1"/>
    </source>
</evidence>
<evidence type="ECO:0000256" key="1">
    <source>
        <dbReference type="ARBA" id="ARBA00022679"/>
    </source>
</evidence>
<dbReference type="PANTHER" id="PTHR24068">
    <property type="entry name" value="UBIQUITIN-CONJUGATING ENZYME E2"/>
    <property type="match status" value="1"/>
</dbReference>
<evidence type="ECO:0000256" key="2">
    <source>
        <dbReference type="ARBA" id="ARBA00022786"/>
    </source>
</evidence>
<evidence type="ECO:0000259" key="6">
    <source>
        <dbReference type="PROSITE" id="PS50127"/>
    </source>
</evidence>
<evidence type="ECO:0000256" key="3">
    <source>
        <dbReference type="PROSITE-ProRule" id="PRU10133"/>
    </source>
</evidence>
<feature type="domain" description="UBC core" evidence="6">
    <location>
        <begin position="4"/>
        <end position="151"/>
    </location>
</feature>
<organism evidence="7 8">
    <name type="scientific">Porites evermanni</name>
    <dbReference type="NCBI Taxonomy" id="104178"/>
    <lineage>
        <taxon>Eukaryota</taxon>
        <taxon>Metazoa</taxon>
        <taxon>Cnidaria</taxon>
        <taxon>Anthozoa</taxon>
        <taxon>Hexacorallia</taxon>
        <taxon>Scleractinia</taxon>
        <taxon>Fungiina</taxon>
        <taxon>Poritidae</taxon>
        <taxon>Porites</taxon>
    </lineage>
</organism>
<dbReference type="Gene3D" id="3.10.110.10">
    <property type="entry name" value="Ubiquitin Conjugating Enzyme"/>
    <property type="match status" value="1"/>
</dbReference>
<keyword evidence="1" id="KW-0808">Transferase</keyword>
<sequence length="326" mass="36238">MCGMEGNTLAKDFHKLMKSIASFSNKQAEVCYYEENLESFKVEIVPNDGLYCGGKFDFEVTLQNYPKDAPNVTCVTQIYHPNIDENGEICLNLFNEWVETNNLEDCVQGLLFLLYNPNLEDPLSPLFDPEQDNDYDTFAQNVRQSLEGGVVEGLSFERNLVEEDKDTGIRDESTHCQKGDETKQANENDTLVGDENAAESTTEGANSTPPPETEPVNKAMVSGMIDTEANKDTDTFDSGEKLKEAVVINEREVIVSTEPNPIAFVAAIRTANPELKTPLVTGNTETNEDTTAISNSFEMWDETVVDFLSGKVHPYRTEDIVGCLLL</sequence>
<dbReference type="CDD" id="cd23794">
    <property type="entry name" value="UBCc_UBE2F_UBE2M"/>
    <property type="match status" value="1"/>
</dbReference>
<keyword evidence="8" id="KW-1185">Reference proteome</keyword>
<reference evidence="7 8" key="1">
    <citation type="submission" date="2022-05" db="EMBL/GenBank/DDBJ databases">
        <authorList>
            <consortium name="Genoscope - CEA"/>
            <person name="William W."/>
        </authorList>
    </citation>
    <scope>NUCLEOTIDE SEQUENCE [LARGE SCALE GENOMIC DNA]</scope>
</reference>
<accession>A0ABN8ME28</accession>
<feature type="active site" description="Glycyl thioester intermediate" evidence="3">
    <location>
        <position position="90"/>
    </location>
</feature>
<gene>
    <name evidence="7" type="ORF">PEVE_00032228</name>
</gene>
<protein>
    <recommendedName>
        <fullName evidence="6">UBC core domain-containing protein</fullName>
    </recommendedName>
</protein>
<keyword evidence="4" id="KW-0067">ATP-binding</keyword>
<evidence type="ECO:0000256" key="5">
    <source>
        <dbReference type="SAM" id="MobiDB-lite"/>
    </source>
</evidence>
<comment type="caution">
    <text evidence="7">The sequence shown here is derived from an EMBL/GenBank/DDBJ whole genome shotgun (WGS) entry which is preliminary data.</text>
</comment>
<name>A0ABN8ME28_9CNID</name>
<evidence type="ECO:0000313" key="8">
    <source>
        <dbReference type="Proteomes" id="UP001159427"/>
    </source>
</evidence>
<dbReference type="InterPro" id="IPR016135">
    <property type="entry name" value="UBQ-conjugating_enzyme/RWD"/>
</dbReference>
<dbReference type="Pfam" id="PF00179">
    <property type="entry name" value="UQ_con"/>
    <property type="match status" value="1"/>
</dbReference>